<comment type="caution">
    <text evidence="2">The sequence shown here is derived from an EMBL/GenBank/DDBJ whole genome shotgun (WGS) entry which is preliminary data.</text>
</comment>
<dbReference type="RefSeq" id="WP_220716455.1">
    <property type="nucleotide sequence ID" value="NZ_JAIFRO010000001.1"/>
</dbReference>
<evidence type="ECO:0000313" key="3">
    <source>
        <dbReference type="Proteomes" id="UP000746918"/>
    </source>
</evidence>
<keyword evidence="1" id="KW-1133">Transmembrane helix</keyword>
<name>A0ABS7I4E0_9HYPH</name>
<sequence length="266" mass="30838">MNTKHHMQHDKASSFVIAQKAREETPAEVTMSDIAQKLRSVYAKMQMKHKPHHFTPLSSAEERFKSYLDDISRAILAEHYMRRQKEKKLFESLEQIKMLLQALHGEKKNVQTDVTRQISRSQLPHSVVQYLAQMASEENQQCTSLKERAHFAEQKNVTISQTNSVNMSQHGNKDSLAKGTTAPFVKENQKIPEDFAKKERYSDAQTSTLYLADKMSVSSFFKKKMRKTFFFLRYSVKKLLSCFLTIAFMAAITLCFYSFLRGARFL</sequence>
<proteinExistence type="predicted"/>
<organism evidence="2 3">
    <name type="scientific">Bartonella raoultii</name>
    <dbReference type="NCBI Taxonomy" id="1457020"/>
    <lineage>
        <taxon>Bacteria</taxon>
        <taxon>Pseudomonadati</taxon>
        <taxon>Pseudomonadota</taxon>
        <taxon>Alphaproteobacteria</taxon>
        <taxon>Hyphomicrobiales</taxon>
        <taxon>Bartonellaceae</taxon>
        <taxon>Bartonella</taxon>
    </lineage>
</organism>
<evidence type="ECO:0000313" key="2">
    <source>
        <dbReference type="EMBL" id="MBX4335140.1"/>
    </source>
</evidence>
<feature type="transmembrane region" description="Helical" evidence="1">
    <location>
        <begin position="239"/>
        <end position="260"/>
    </location>
</feature>
<keyword evidence="1" id="KW-0472">Membrane</keyword>
<keyword evidence="3" id="KW-1185">Reference proteome</keyword>
<accession>A0ABS7I4E0</accession>
<evidence type="ECO:0000256" key="1">
    <source>
        <dbReference type="SAM" id="Phobius"/>
    </source>
</evidence>
<dbReference type="Proteomes" id="UP000746918">
    <property type="component" value="Unassembled WGS sequence"/>
</dbReference>
<gene>
    <name evidence="2" type="ORF">K3248_00670</name>
</gene>
<reference evidence="2 3" key="1">
    <citation type="submission" date="2021-08" db="EMBL/GenBank/DDBJ databases">
        <title>Bartonella raoulti 094 sp. nov.</title>
        <authorList>
            <person name="Zgheib R."/>
            <person name="Hammoud A."/>
        </authorList>
    </citation>
    <scope>NUCLEOTIDE SEQUENCE [LARGE SCALE GENOMIC DNA]</scope>
    <source>
        <strain evidence="2 3">094</strain>
    </source>
</reference>
<keyword evidence="1" id="KW-0812">Transmembrane</keyword>
<dbReference type="EMBL" id="JAIFRO010000001">
    <property type="protein sequence ID" value="MBX4335140.1"/>
    <property type="molecule type" value="Genomic_DNA"/>
</dbReference>
<protein>
    <submittedName>
        <fullName evidence="2">Uncharacterized protein</fullName>
    </submittedName>
</protein>